<dbReference type="InterPro" id="IPR003660">
    <property type="entry name" value="HAMP_dom"/>
</dbReference>
<evidence type="ECO:0000259" key="13">
    <source>
        <dbReference type="PROSITE" id="PS50885"/>
    </source>
</evidence>
<dbReference type="Gene3D" id="1.10.287.950">
    <property type="entry name" value="Methyl-accepting chemotaxis protein"/>
    <property type="match status" value="1"/>
</dbReference>
<keyword evidence="7 9" id="KW-0807">Transducer</keyword>
<keyword evidence="3" id="KW-0145">Chemotaxis</keyword>
<evidence type="ECO:0000256" key="4">
    <source>
        <dbReference type="ARBA" id="ARBA00022692"/>
    </source>
</evidence>
<evidence type="ECO:0000313" key="14">
    <source>
        <dbReference type="EMBL" id="TCQ02397.1"/>
    </source>
</evidence>
<name>A0A4R2TJ48_9FIRM</name>
<dbReference type="Pfam" id="PF00015">
    <property type="entry name" value="MCPsignal"/>
    <property type="match status" value="1"/>
</dbReference>
<evidence type="ECO:0000256" key="11">
    <source>
        <dbReference type="SAM" id="Phobius"/>
    </source>
</evidence>
<feature type="domain" description="HAMP" evidence="13">
    <location>
        <begin position="319"/>
        <end position="371"/>
    </location>
</feature>
<evidence type="ECO:0000256" key="8">
    <source>
        <dbReference type="ARBA" id="ARBA00029447"/>
    </source>
</evidence>
<evidence type="ECO:0000256" key="2">
    <source>
        <dbReference type="ARBA" id="ARBA00022475"/>
    </source>
</evidence>
<evidence type="ECO:0000256" key="7">
    <source>
        <dbReference type="ARBA" id="ARBA00023224"/>
    </source>
</evidence>
<gene>
    <name evidence="14" type="ORF">EDD79_101643</name>
</gene>
<dbReference type="PANTHER" id="PTHR32089">
    <property type="entry name" value="METHYL-ACCEPTING CHEMOTAXIS PROTEIN MCPB"/>
    <property type="match status" value="1"/>
</dbReference>
<dbReference type="PROSITE" id="PS50885">
    <property type="entry name" value="HAMP"/>
    <property type="match status" value="1"/>
</dbReference>
<keyword evidence="6 11" id="KW-0472">Membrane</keyword>
<dbReference type="Proteomes" id="UP000295504">
    <property type="component" value="Unassembled WGS sequence"/>
</dbReference>
<dbReference type="CDD" id="cd11386">
    <property type="entry name" value="MCP_signal"/>
    <property type="match status" value="1"/>
</dbReference>
<dbReference type="InterPro" id="IPR004089">
    <property type="entry name" value="MCPsignal_dom"/>
</dbReference>
<keyword evidence="4 11" id="KW-0812">Transmembrane</keyword>
<dbReference type="AlphaFoldDB" id="A0A4R2TJ48"/>
<comment type="similarity">
    <text evidence="8">Belongs to the methyl-accepting chemotaxis (MCP) protein family.</text>
</comment>
<proteinExistence type="inferred from homology"/>
<dbReference type="RefSeq" id="WP_132848453.1">
    <property type="nucleotide sequence ID" value="NZ_CP058648.1"/>
</dbReference>
<evidence type="ECO:0000256" key="3">
    <source>
        <dbReference type="ARBA" id="ARBA00022500"/>
    </source>
</evidence>
<sequence>MRLKIGTKLMIVFILITLIPTVFLGTFAYRSTFNALENGEIEKFNILLDGIVSNTRTTLKDTEFLLKNLSSNTSFTSMLENYNENGRIDNPDLLKETNNMLRKIYVDSMGYYESVFIVARDGSTVADSLGRTGYSLGVNDLSFIQKSIQNKSFQISDIYFSKLSQTNVGVPTLSMAYPIMHQTGQVLGAIAITLDFSQFDKVVKNTKIGQSGYGFMLNSVGEIISHPDGTILLKKAEDQVTTTVLNDVKDEVKGYGQLKLGNSYWSYFYYAVPSTDWIIAFTLPEEEYLYVANSIGKNTLLIIGMCVALSLVAALLFNKQFTKNIKELVLVLDNLARGDYSTYSQSESKDEFGYLSERVNYMIDSQRDILLKLVSTSSSLHDAKTNMVTTTKSGEEQMEEIAATAQQFLSTAEENKIVVKKIDESIEKVISQAQMVENISQMAVSESQRAHNSIESGLLATETALNMMFQIDDSIENTAKDVLTLVEDSKKINEFLEYIRTIARGTNLLALNATIEAARAGEHGRGFAVVAEEVRKLSQQSNEAAEEVAKTVSNILRKINEVNEKIKITQQNSIEGRKASTNVKESFRHIITSIDKVSEMINKTSESVRIQVEDTHNVTKEMSSIEDMIQYTLLGARQIAEGTSSQAHTMTNINDIANELQQISVELGAIASQFKLGEVSNTEECDSKLGLLTDSCENEQYNNYNEETESGSAIENDTEINIDETEGLIDKDSSQNDQYINCVENESGSDIEDISKVNIGGTEAHTDGEEDFTLGEMSRVIEESKIIQSSDEEEVVEEMLFDSENPLNKTIA</sequence>
<evidence type="ECO:0000256" key="9">
    <source>
        <dbReference type="PROSITE-ProRule" id="PRU00284"/>
    </source>
</evidence>
<dbReference type="CDD" id="cd06225">
    <property type="entry name" value="HAMP"/>
    <property type="match status" value="1"/>
</dbReference>
<feature type="transmembrane region" description="Helical" evidence="11">
    <location>
        <begin position="9"/>
        <end position="29"/>
    </location>
</feature>
<evidence type="ECO:0000313" key="15">
    <source>
        <dbReference type="Proteomes" id="UP000295504"/>
    </source>
</evidence>
<accession>A0A4R2TJ48</accession>
<dbReference type="GO" id="GO:0006935">
    <property type="term" value="P:chemotaxis"/>
    <property type="evidence" value="ECO:0007669"/>
    <property type="project" value="UniProtKB-KW"/>
</dbReference>
<comment type="caution">
    <text evidence="14">The sequence shown here is derived from an EMBL/GenBank/DDBJ whole genome shotgun (WGS) entry which is preliminary data.</text>
</comment>
<reference evidence="14 15" key="1">
    <citation type="submission" date="2019-03" db="EMBL/GenBank/DDBJ databases">
        <title>Genomic Encyclopedia of Type Strains, Phase IV (KMG-IV): sequencing the most valuable type-strain genomes for metagenomic binning, comparative biology and taxonomic classification.</title>
        <authorList>
            <person name="Goeker M."/>
        </authorList>
    </citation>
    <scope>NUCLEOTIDE SEQUENCE [LARGE SCALE GENOMIC DNA]</scope>
    <source>
        <strain evidence="14 15">DSM 100013</strain>
    </source>
</reference>
<keyword evidence="10" id="KW-0175">Coiled coil</keyword>
<dbReference type="CDD" id="cd12912">
    <property type="entry name" value="PDC2_MCP_like"/>
    <property type="match status" value="1"/>
</dbReference>
<evidence type="ECO:0000256" key="5">
    <source>
        <dbReference type="ARBA" id="ARBA00022989"/>
    </source>
</evidence>
<feature type="domain" description="Methyl-accepting transducer" evidence="12">
    <location>
        <begin position="390"/>
        <end position="626"/>
    </location>
</feature>
<dbReference type="GO" id="GO:0005886">
    <property type="term" value="C:plasma membrane"/>
    <property type="evidence" value="ECO:0007669"/>
    <property type="project" value="UniProtKB-SubCell"/>
</dbReference>
<evidence type="ECO:0000256" key="10">
    <source>
        <dbReference type="SAM" id="Coils"/>
    </source>
</evidence>
<dbReference type="CDD" id="cd18773">
    <property type="entry name" value="PDC1_HK_sensor"/>
    <property type="match status" value="1"/>
</dbReference>
<dbReference type="Pfam" id="PF02743">
    <property type="entry name" value="dCache_1"/>
    <property type="match status" value="1"/>
</dbReference>
<evidence type="ECO:0000256" key="6">
    <source>
        <dbReference type="ARBA" id="ARBA00023136"/>
    </source>
</evidence>
<feature type="coiled-coil region" evidence="10">
    <location>
        <begin position="545"/>
        <end position="572"/>
    </location>
</feature>
<dbReference type="InterPro" id="IPR033479">
    <property type="entry name" value="dCache_1"/>
</dbReference>
<dbReference type="PANTHER" id="PTHR32089:SF112">
    <property type="entry name" value="LYSOZYME-LIKE PROTEIN-RELATED"/>
    <property type="match status" value="1"/>
</dbReference>
<dbReference type="OrthoDB" id="243053at2"/>
<evidence type="ECO:0000256" key="1">
    <source>
        <dbReference type="ARBA" id="ARBA00004651"/>
    </source>
</evidence>
<dbReference type="EMBL" id="SLYC01000016">
    <property type="protein sequence ID" value="TCQ02397.1"/>
    <property type="molecule type" value="Genomic_DNA"/>
</dbReference>
<dbReference type="PROSITE" id="PS50111">
    <property type="entry name" value="CHEMOTAXIS_TRANSDUC_2"/>
    <property type="match status" value="1"/>
</dbReference>
<dbReference type="SUPFAM" id="SSF58104">
    <property type="entry name" value="Methyl-accepting chemotaxis protein (MCP) signaling domain"/>
    <property type="match status" value="1"/>
</dbReference>
<dbReference type="SMART" id="SM00283">
    <property type="entry name" value="MA"/>
    <property type="match status" value="1"/>
</dbReference>
<evidence type="ECO:0000259" key="12">
    <source>
        <dbReference type="PROSITE" id="PS50111"/>
    </source>
</evidence>
<protein>
    <submittedName>
        <fullName evidence="14">Methyl-accepting chemotaxis protein</fullName>
    </submittedName>
</protein>
<dbReference type="GO" id="GO:0007165">
    <property type="term" value="P:signal transduction"/>
    <property type="evidence" value="ECO:0007669"/>
    <property type="project" value="UniProtKB-KW"/>
</dbReference>
<dbReference type="Gene3D" id="3.30.450.20">
    <property type="entry name" value="PAS domain"/>
    <property type="match status" value="1"/>
</dbReference>
<organism evidence="14 15">
    <name type="scientific">Serpentinicella alkaliphila</name>
    <dbReference type="NCBI Taxonomy" id="1734049"/>
    <lineage>
        <taxon>Bacteria</taxon>
        <taxon>Bacillati</taxon>
        <taxon>Bacillota</taxon>
        <taxon>Clostridia</taxon>
        <taxon>Peptostreptococcales</taxon>
        <taxon>Natronincolaceae</taxon>
        <taxon>Serpentinicella</taxon>
    </lineage>
</organism>
<comment type="subcellular location">
    <subcellularLocation>
        <location evidence="1">Cell membrane</location>
        <topology evidence="1">Multi-pass membrane protein</topology>
    </subcellularLocation>
</comment>
<keyword evidence="15" id="KW-1185">Reference proteome</keyword>
<keyword evidence="2" id="KW-1003">Cell membrane</keyword>
<keyword evidence="5 11" id="KW-1133">Transmembrane helix</keyword>